<dbReference type="CDD" id="cd11756">
    <property type="entry name" value="GH94N_ChvB_NdvB_1_like"/>
    <property type="match status" value="1"/>
</dbReference>
<feature type="domain" description="Glycosyl hydrolase 94 supersandwich" evidence="1">
    <location>
        <begin position="274"/>
        <end position="524"/>
    </location>
</feature>
<dbReference type="Pfam" id="PF06165">
    <property type="entry name" value="GH94_b-supersand"/>
    <property type="match status" value="2"/>
</dbReference>
<dbReference type="PANTHER" id="PTHR37469:SF2">
    <property type="entry name" value="CELLOBIONIC ACID PHOSPHORYLASE"/>
    <property type="match status" value="1"/>
</dbReference>
<evidence type="ECO:0000313" key="3">
    <source>
        <dbReference type="Proteomes" id="UP000061489"/>
    </source>
</evidence>
<name>W5YL73_9GAMM</name>
<dbReference type="STRING" id="1420916.AU14_02130"/>
<reference evidence="2 3" key="1">
    <citation type="journal article" date="2014" name="Genome Announc.">
        <title>Draft Genome Sequences of Marinobacter similis A3d10T and Marinobacter salarius R9SW1T.</title>
        <authorList>
            <person name="Ivanova E.P."/>
            <person name="Ng H.J."/>
            <person name="Webb H.K."/>
            <person name="Feng G."/>
            <person name="Oshima K."/>
            <person name="Hattori M."/>
            <person name="Ohkuma M."/>
            <person name="Sergeev A.F."/>
            <person name="Mikhailov V.V."/>
            <person name="Crawford R.J."/>
            <person name="Sawabe T."/>
        </authorList>
    </citation>
    <scope>NUCLEOTIDE SEQUENCE [LARGE SCALE GENOMIC DNA]</scope>
    <source>
        <strain evidence="2 3">A3d10</strain>
    </source>
</reference>
<dbReference type="InterPro" id="IPR011013">
    <property type="entry name" value="Gal_mutarotase_sf_dom"/>
</dbReference>
<dbReference type="InterPro" id="IPR037824">
    <property type="entry name" value="GH94N_2_NdvB"/>
</dbReference>
<dbReference type="InterPro" id="IPR037018">
    <property type="entry name" value="GH65_N"/>
</dbReference>
<dbReference type="SUPFAM" id="SSF74650">
    <property type="entry name" value="Galactose mutarotase-like"/>
    <property type="match status" value="1"/>
</dbReference>
<dbReference type="HOGENOM" id="CLU_507884_0_0_6"/>
<evidence type="ECO:0000313" key="2">
    <source>
        <dbReference type="EMBL" id="AHI29952.1"/>
    </source>
</evidence>
<feature type="domain" description="Glycosyl hydrolase 94 supersandwich" evidence="1">
    <location>
        <begin position="2"/>
        <end position="45"/>
    </location>
</feature>
<keyword evidence="3" id="KW-1185">Reference proteome</keyword>
<gene>
    <name evidence="2" type="ORF">AU14_02130</name>
</gene>
<dbReference type="PANTHER" id="PTHR37469">
    <property type="entry name" value="CELLOBIONIC ACID PHOSPHORYLASE-RELATED"/>
    <property type="match status" value="1"/>
</dbReference>
<dbReference type="SMART" id="SM01068">
    <property type="entry name" value="CBM_X"/>
    <property type="match status" value="1"/>
</dbReference>
<dbReference type="AlphaFoldDB" id="W5YL73"/>
<accession>W5YL73</accession>
<organism evidence="2 3">
    <name type="scientific">Marinobacter similis</name>
    <dbReference type="NCBI Taxonomy" id="1420916"/>
    <lineage>
        <taxon>Bacteria</taxon>
        <taxon>Pseudomonadati</taxon>
        <taxon>Pseudomonadota</taxon>
        <taxon>Gammaproteobacteria</taxon>
        <taxon>Pseudomonadales</taxon>
        <taxon>Marinobacteraceae</taxon>
        <taxon>Marinobacter</taxon>
    </lineage>
</organism>
<dbReference type="Proteomes" id="UP000061489">
    <property type="component" value="Chromosome"/>
</dbReference>
<evidence type="ECO:0000259" key="1">
    <source>
        <dbReference type="Pfam" id="PF06165"/>
    </source>
</evidence>
<sequence>MGYTLDPVSVLQTDVVLEPGASVQLAFMRFVADSREDVLALAARFAYWPRVQRTFEEGEGQACQDLWRNDLSNDDFRKVIALTSALICSPPQLRAPVPVLSANRLQQANLWGVGISGDFPIILVRVGREADVDAAHLLLRAHSFWRKRNFKVDLVLLNIGDSGYEGITQDTIRRLLAKHSVEAFVGGRGGIFPLTADSLGPEEVVLLETAAKMVLDASGASLAHALQSIDRRESPLPRLRGKPPSAVPLDDHKLEPIQDLRCFNGHGGFTADGREYVISVRHSRPTPAPWINVIANPLFGTIVSESGGGYTWFQNSGENRLTRWRNDPVLDEPSECLYLRDEETGLFWSATAKPVPHESEYRTKHGAGYSSFEHVRHGLHSEMTIFVPPDDPVKVVRLNLRNLSSRNRRVTMTYYAEWVLGTRREDTSPYLQPAYLLEQRALITANPYNPDWPNQIAFLATDQPVHGYTTDRTEFMGHLGSLGNPAALKRVGLNKRVEPGRDPVGHYKYMWICHPTANTRLCFSSAQRKILNLLSL</sequence>
<dbReference type="InterPro" id="IPR052047">
    <property type="entry name" value="GH94_Enzymes"/>
</dbReference>
<dbReference type="GO" id="GO:0030246">
    <property type="term" value="F:carbohydrate binding"/>
    <property type="evidence" value="ECO:0007669"/>
    <property type="project" value="InterPro"/>
</dbReference>
<dbReference type="OrthoDB" id="9769991at2"/>
<dbReference type="KEGG" id="msx:AU14_02130"/>
<dbReference type="EMBL" id="CP007151">
    <property type="protein sequence ID" value="AHI29952.1"/>
    <property type="molecule type" value="Genomic_DNA"/>
</dbReference>
<proteinExistence type="predicted"/>
<dbReference type="InterPro" id="IPR010383">
    <property type="entry name" value="Glyco_hydrolase_94_b-supersand"/>
</dbReference>
<dbReference type="GO" id="GO:0005975">
    <property type="term" value="P:carbohydrate metabolic process"/>
    <property type="evidence" value="ECO:0007669"/>
    <property type="project" value="InterPro"/>
</dbReference>
<protein>
    <recommendedName>
        <fullName evidence="1">Glycosyl hydrolase 94 supersandwich domain-containing protein</fullName>
    </recommendedName>
</protein>
<dbReference type="GO" id="GO:0003824">
    <property type="term" value="F:catalytic activity"/>
    <property type="evidence" value="ECO:0007669"/>
    <property type="project" value="InterPro"/>
</dbReference>
<dbReference type="Gene3D" id="2.70.98.40">
    <property type="entry name" value="Glycoside hydrolase, family 65, N-terminal domain"/>
    <property type="match status" value="2"/>
</dbReference>